<dbReference type="PROSITE" id="PS51318">
    <property type="entry name" value="TAT"/>
    <property type="match status" value="1"/>
</dbReference>
<dbReference type="InterPro" id="IPR006311">
    <property type="entry name" value="TAT_signal"/>
</dbReference>
<dbReference type="Pfam" id="PF05787">
    <property type="entry name" value="PhoX"/>
    <property type="match status" value="1"/>
</dbReference>
<evidence type="ECO:0000313" key="1">
    <source>
        <dbReference type="EMBL" id="WFE89613.1"/>
    </source>
</evidence>
<dbReference type="InterPro" id="IPR008557">
    <property type="entry name" value="PhoX"/>
</dbReference>
<keyword evidence="2" id="KW-1185">Reference proteome</keyword>
<organism evidence="1 2">
    <name type="scientific">Roseibium porphyridii</name>
    <dbReference type="NCBI Taxonomy" id="2866279"/>
    <lineage>
        <taxon>Bacteria</taxon>
        <taxon>Pseudomonadati</taxon>
        <taxon>Pseudomonadota</taxon>
        <taxon>Alphaproteobacteria</taxon>
        <taxon>Hyphomicrobiales</taxon>
        <taxon>Stappiaceae</taxon>
        <taxon>Roseibium</taxon>
    </lineage>
</organism>
<dbReference type="EMBL" id="CP120863">
    <property type="protein sequence ID" value="WFE89613.1"/>
    <property type="molecule type" value="Genomic_DNA"/>
</dbReference>
<sequence>MTDQCSQTEGEKIVTKFKEQEQSFDEFDEAINPPPEVTEFDHVVDEALSRRGFLGGVMAFGAGSFVLGTSVFGAGEAAAQNSRLGFKQVAANTLDDITLPDGYSSHVVIRWGDPMFSGVAEFDHATRGNGESQAGAYGDNIDGMALFELGDASVLVNNNEYTNRKIIWGNRPEGKSETDDDVLKGMMAHGVSVIEIAKGDNGWALVKDSKYNRRITPQTEMEITGPAAGHALMQTEADPAGKLTKGTWNNCGNGRTPWGTYLACEENFNGYFSSSNPDIERTDAQKRYGVNVEDWGYGWAQIDDRFDIAKHPNESNRAGWVVEIDPSDPTSTPKKRTALGRFKHENAEVVVNGDGRIVVYMGDDERGEFLYRFISDGVYAEGADNSDLLAEGTLYAAKFHPDGTGQWLALTPETTGMASAAEVVINARTAGSKVGATTMDRPEWVAANPKKAEIYCALTNNKNRAIKPNAGGDPTPAMGPNPRAENHYGQIVRWWPSGGNHTSDSFTWDLFALAGNPTVHQDAYGGSVNINEGNMFNSPDGLFFDTKGLLWIQTDGNYSNEEDFAGHGNNQMLVGDPATGEIKRFLVGPKECEVTGAAMSSDGKTLFVGIQHPGERGDSHWPEGGDSVPRSAVIAVTRDDGGQLG</sequence>
<gene>
    <name evidence="1" type="ORF">K1718_26245</name>
</gene>
<accession>A0ABY8FAE7</accession>
<protein>
    <submittedName>
        <fullName evidence="1">PhoX family phosphatase</fullName>
    </submittedName>
</protein>
<name>A0ABY8FAE7_9HYPH</name>
<dbReference type="SUPFAM" id="SSF63829">
    <property type="entry name" value="Calcium-dependent phosphotriesterase"/>
    <property type="match status" value="1"/>
</dbReference>
<dbReference type="PANTHER" id="PTHR35399:SF2">
    <property type="entry name" value="DUF839 DOMAIN-CONTAINING PROTEIN"/>
    <property type="match status" value="1"/>
</dbReference>
<evidence type="ECO:0000313" key="2">
    <source>
        <dbReference type="Proteomes" id="UP001209803"/>
    </source>
</evidence>
<dbReference type="PANTHER" id="PTHR35399">
    <property type="entry name" value="SLR8030 PROTEIN"/>
    <property type="match status" value="1"/>
</dbReference>
<dbReference type="Proteomes" id="UP001209803">
    <property type="component" value="Chromosome"/>
</dbReference>
<reference evidence="1 2" key="1">
    <citation type="submission" date="2023-03" db="EMBL/GenBank/DDBJ databases">
        <title>Roseibium porphyridii sp. nov. and Roseibium rhodosorbium sp. nov. isolated from marine algae, Porphyridium cruentum and Rhodosorus marinus, respectively.</title>
        <authorList>
            <person name="Lee M.W."/>
            <person name="Choi B.J."/>
            <person name="Lee J.K."/>
            <person name="Choi D.G."/>
            <person name="Baek J.H."/>
            <person name="Bayburt H."/>
            <person name="Kim J.M."/>
            <person name="Han D.M."/>
            <person name="Kim K.H."/>
            <person name="Jeon C.O."/>
        </authorList>
    </citation>
    <scope>NUCLEOTIDE SEQUENCE [LARGE SCALE GENOMIC DNA]</scope>
    <source>
        <strain evidence="1 2">KMA01</strain>
    </source>
</reference>
<proteinExistence type="predicted"/>